<evidence type="ECO:0000313" key="6">
    <source>
        <dbReference type="EMBL" id="MST68581.1"/>
    </source>
</evidence>
<organism evidence="6">
    <name type="scientific">Baileyella intestinalis</name>
    <dbReference type="NCBI Taxonomy" id="2606709"/>
    <lineage>
        <taxon>Bacteria</taxon>
        <taxon>Bacillati</taxon>
        <taxon>Bacillota</taxon>
        <taxon>Clostridia</taxon>
        <taxon>Peptostreptococcales</taxon>
        <taxon>Anaerovoracaceae</taxon>
        <taxon>Baileyella</taxon>
    </lineage>
</organism>
<dbReference type="NCBIfam" id="TIGR00275">
    <property type="entry name" value="aminoacetone oxidase family FAD-binding enzyme"/>
    <property type="match status" value="1"/>
</dbReference>
<comment type="caution">
    <text evidence="6">The sequence shown here is derived from an EMBL/GenBank/DDBJ whole genome shotgun (WGS) entry which is preliminary data.</text>
</comment>
<evidence type="ECO:0000256" key="3">
    <source>
        <dbReference type="ARBA" id="ARBA00022827"/>
    </source>
</evidence>
<dbReference type="AlphaFoldDB" id="A0A6A8M6M5"/>
<dbReference type="PANTHER" id="PTHR42887:SF2">
    <property type="entry name" value="OS12G0638800 PROTEIN"/>
    <property type="match status" value="1"/>
</dbReference>
<dbReference type="InterPro" id="IPR023166">
    <property type="entry name" value="BaiN-like_dom_sf"/>
</dbReference>
<protein>
    <submittedName>
        <fullName evidence="6">Aminoacetone oxidase family FAD-binding enzyme</fullName>
    </submittedName>
</protein>
<reference evidence="6" key="1">
    <citation type="submission" date="2019-09" db="EMBL/GenBank/DDBJ databases">
        <title>In-depth cultivation of the pig gut microbiome towards novel bacterial diversity and tailored functional studies.</title>
        <authorList>
            <person name="Wylensek D."/>
            <person name="Hitch T.C.A."/>
            <person name="Clavel T."/>
        </authorList>
    </citation>
    <scope>NUCLEOTIDE SEQUENCE</scope>
    <source>
        <strain evidence="6">RF-744-FAT-WT-3</strain>
    </source>
</reference>
<dbReference type="Pfam" id="PF03486">
    <property type="entry name" value="HI0933_like"/>
    <property type="match status" value="1"/>
</dbReference>
<keyword evidence="3" id="KW-0274">FAD</keyword>
<feature type="domain" description="RsdA/BaiN/AoA(So)-like insert" evidence="5">
    <location>
        <begin position="243"/>
        <end position="362"/>
    </location>
</feature>
<dbReference type="Gene3D" id="1.10.8.260">
    <property type="entry name" value="HI0933 insert domain-like"/>
    <property type="match status" value="1"/>
</dbReference>
<dbReference type="InterPro" id="IPR036188">
    <property type="entry name" value="FAD/NAD-bd_sf"/>
</dbReference>
<dbReference type="Gene3D" id="3.50.50.60">
    <property type="entry name" value="FAD/NAD(P)-binding domain"/>
    <property type="match status" value="1"/>
</dbReference>
<dbReference type="InterPro" id="IPR055178">
    <property type="entry name" value="RsdA/BaiN/AoA(So)-like_dom"/>
</dbReference>
<name>A0A6A8M6M5_9FIRM</name>
<dbReference type="SUPFAM" id="SSF51905">
    <property type="entry name" value="FAD/NAD(P)-binding domain"/>
    <property type="match status" value="1"/>
</dbReference>
<dbReference type="InterPro" id="IPR057661">
    <property type="entry name" value="RsdA/BaiN/AoA(So)_Rossmann"/>
</dbReference>
<comment type="cofactor">
    <cofactor evidence="1">
        <name>FAD</name>
        <dbReference type="ChEBI" id="CHEBI:57692"/>
    </cofactor>
</comment>
<keyword evidence="2" id="KW-0285">Flavoprotein</keyword>
<dbReference type="SUPFAM" id="SSF160996">
    <property type="entry name" value="HI0933 insert domain-like"/>
    <property type="match status" value="1"/>
</dbReference>
<gene>
    <name evidence="6" type="ORF">FYJ66_03115</name>
</gene>
<dbReference type="Pfam" id="PF22780">
    <property type="entry name" value="HI0933_like_1st"/>
    <property type="match status" value="1"/>
</dbReference>
<evidence type="ECO:0000259" key="5">
    <source>
        <dbReference type="Pfam" id="PF22780"/>
    </source>
</evidence>
<evidence type="ECO:0000259" key="4">
    <source>
        <dbReference type="Pfam" id="PF03486"/>
    </source>
</evidence>
<sequence length="460" mass="49005">MFKQVLISQENYMENKGFRPTGKNTYSVVVVGAGASGLLFAAGYTNLNGGSSTDGRGFSGLIIDHNGKAGAKLLISGGGRCNFTHGGNIKDFPSHYHNGKKIRSSLYKHSNKAFVDFMAGLGISATEEEDGRIFPSSMRGSSVVSALERKSVSSGFTLLQGCSITGIIPPDRNSGENLWCLSLKRCGSRYPFSPRENQETAMIYTSSLVIAAGGITFPETGSDGSIHQILEQNLGIRFTDMAPALMNINLKNNPFGQLAGVTLESTTLTVLRSSGKKEKEISGSILLTGSGISGPAAINASAWMEPGSFLQISFVPDMDEGQVRALLEREIKGRTQNVNNIASVLSASTALPKSLTRVLAAMAADGDTPSLKKLSRLLTSYRLEPDFSDLSSGRILNRAMVTKGGICLDQINMKAMEFKDYPGLYAIGEILDVHGETGGYNIQFAYSSAMTAASAISGRQ</sequence>
<proteinExistence type="predicted"/>
<evidence type="ECO:0000256" key="1">
    <source>
        <dbReference type="ARBA" id="ARBA00001974"/>
    </source>
</evidence>
<evidence type="ECO:0000256" key="2">
    <source>
        <dbReference type="ARBA" id="ARBA00022630"/>
    </source>
</evidence>
<dbReference type="Gene3D" id="2.40.30.10">
    <property type="entry name" value="Translation factors"/>
    <property type="match status" value="1"/>
</dbReference>
<accession>A0A6A8M6M5</accession>
<dbReference type="InterPro" id="IPR004792">
    <property type="entry name" value="BaiN-like"/>
</dbReference>
<feature type="domain" description="RsdA/BaiN/AoA(So)-like Rossmann fold-like" evidence="4">
    <location>
        <begin position="27"/>
        <end position="454"/>
    </location>
</feature>
<dbReference type="EMBL" id="VUNB01000002">
    <property type="protein sequence ID" value="MST68581.1"/>
    <property type="molecule type" value="Genomic_DNA"/>
</dbReference>
<dbReference type="PANTHER" id="PTHR42887">
    <property type="entry name" value="OS12G0638800 PROTEIN"/>
    <property type="match status" value="1"/>
</dbReference>